<dbReference type="PANTHER" id="PTHR30624:SF10">
    <property type="entry name" value="CONSERVED PROTEIN"/>
    <property type="match status" value="1"/>
</dbReference>
<keyword evidence="2" id="KW-0645">Protease</keyword>
<dbReference type="EMBL" id="JACHZG010000001">
    <property type="protein sequence ID" value="MBB3328121.1"/>
    <property type="molecule type" value="Genomic_DNA"/>
</dbReference>
<evidence type="ECO:0000256" key="4">
    <source>
        <dbReference type="ARBA" id="ARBA00023049"/>
    </source>
</evidence>
<protein>
    <submittedName>
        <fullName evidence="8">TldD protein</fullName>
    </submittedName>
</protein>
<keyword evidence="9" id="KW-1185">Reference proteome</keyword>
<feature type="domain" description="Metalloprotease TldD/E central" evidence="7">
    <location>
        <begin position="135"/>
        <end position="245"/>
    </location>
</feature>
<dbReference type="GO" id="GO:0006508">
    <property type="term" value="P:proteolysis"/>
    <property type="evidence" value="ECO:0007669"/>
    <property type="project" value="UniProtKB-KW"/>
</dbReference>
<dbReference type="GO" id="GO:0008237">
    <property type="term" value="F:metallopeptidase activity"/>
    <property type="evidence" value="ECO:0007669"/>
    <property type="project" value="UniProtKB-KW"/>
</dbReference>
<dbReference type="RefSeq" id="WP_198423421.1">
    <property type="nucleotide sequence ID" value="NZ_JACHZG010000001.1"/>
</dbReference>
<dbReference type="InterPro" id="IPR002510">
    <property type="entry name" value="Metalloprtase-TldD/E_N"/>
</dbReference>
<feature type="domain" description="Metalloprotease TldD/E C-terminal" evidence="6">
    <location>
        <begin position="255"/>
        <end position="464"/>
    </location>
</feature>
<dbReference type="InterPro" id="IPR045569">
    <property type="entry name" value="Metalloprtase-TldD/E_C"/>
</dbReference>
<dbReference type="Pfam" id="PF19290">
    <property type="entry name" value="PmbA_TldD_2nd"/>
    <property type="match status" value="1"/>
</dbReference>
<reference evidence="8 9" key="1">
    <citation type="submission" date="2020-08" db="EMBL/GenBank/DDBJ databases">
        <title>Sequencing the genomes of 1000 actinobacteria strains.</title>
        <authorList>
            <person name="Klenk H.-P."/>
        </authorList>
    </citation>
    <scope>NUCLEOTIDE SEQUENCE [LARGE SCALE GENOMIC DNA]</scope>
    <source>
        <strain evidence="8 9">DSM 11053</strain>
    </source>
</reference>
<evidence type="ECO:0000256" key="2">
    <source>
        <dbReference type="ARBA" id="ARBA00022670"/>
    </source>
</evidence>
<dbReference type="Pfam" id="PF01523">
    <property type="entry name" value="PmbA_TldD_1st"/>
    <property type="match status" value="1"/>
</dbReference>
<comment type="caution">
    <text evidence="8">The sequence shown here is derived from an EMBL/GenBank/DDBJ whole genome shotgun (WGS) entry which is preliminary data.</text>
</comment>
<keyword evidence="4" id="KW-0482">Metalloprotease</keyword>
<evidence type="ECO:0000259" key="5">
    <source>
        <dbReference type="Pfam" id="PF01523"/>
    </source>
</evidence>
<dbReference type="AlphaFoldDB" id="A0A7W5JXV0"/>
<sequence length="500" mass="52978">MSTTTERVTAADAHAWGGLDESTARAVLEEALAAATGEGVTFADVRLVEAEEERLYTDLRGELDERREHNAGLGVRVLRDGVWGFASASLDGPGTAQAVARRAVAAAAAAAGTAPVVLAPREPTSGTWSVPVDVDPFEVSAGERHDLLQRIVRAASVPGLVRSVTAGLNAKRQHKHYADSEGSRQSQHLVETGAMLLAVAADERGAQRRSFPNSFHGNTAAAGWEYVLGLGLEDEATRVGEEAVALLGAPQAPGGTADVVIGPAQLALQIHESVGHALELDRILGDETNFAGRSWVQPDDIGSLRYGSPAMNVVADPTVPGTRGSFAFDDEGTPATRHALIEKGVLRDVLSSRDAVARHGGETTGAARADGWAWLPVCFATNVYLEPGEGSLDELLDRMGDGYYADDNRTWSIDDRRMAFQFGTEAAWEVKNGKRGRLLRGFSYGGLTPQFWGSLEAVAGPEEFKAYGMPCGKGEPKQWGFLGHGASPSLFRGISTGVAR</sequence>
<name>A0A7W5JXV0_9ACTN</name>
<dbReference type="Pfam" id="PF19289">
    <property type="entry name" value="PmbA_TldD_3rd"/>
    <property type="match status" value="1"/>
</dbReference>
<dbReference type="InterPro" id="IPR051463">
    <property type="entry name" value="Peptidase_U62_metallo"/>
</dbReference>
<feature type="domain" description="Metalloprotease TldD/E N-terminal" evidence="5">
    <location>
        <begin position="43"/>
        <end position="107"/>
    </location>
</feature>
<dbReference type="InterPro" id="IPR035068">
    <property type="entry name" value="TldD/PmbA_N"/>
</dbReference>
<organism evidence="8 9">
    <name type="scientific">Microlunatus antarcticus</name>
    <dbReference type="NCBI Taxonomy" id="53388"/>
    <lineage>
        <taxon>Bacteria</taxon>
        <taxon>Bacillati</taxon>
        <taxon>Actinomycetota</taxon>
        <taxon>Actinomycetes</taxon>
        <taxon>Propionibacteriales</taxon>
        <taxon>Propionibacteriaceae</taxon>
        <taxon>Microlunatus</taxon>
    </lineage>
</organism>
<evidence type="ECO:0000313" key="8">
    <source>
        <dbReference type="EMBL" id="MBB3328121.1"/>
    </source>
</evidence>
<dbReference type="SUPFAM" id="SSF111283">
    <property type="entry name" value="Putative modulator of DNA gyrase, PmbA/TldD"/>
    <property type="match status" value="1"/>
</dbReference>
<comment type="similarity">
    <text evidence="1">Belongs to the peptidase U62 family.</text>
</comment>
<dbReference type="InterPro" id="IPR045570">
    <property type="entry name" value="Metalloprtase-TldD/E_cen_dom"/>
</dbReference>
<evidence type="ECO:0000313" key="9">
    <source>
        <dbReference type="Proteomes" id="UP000565572"/>
    </source>
</evidence>
<dbReference type="Gene3D" id="3.30.2290.10">
    <property type="entry name" value="PmbA/TldD superfamily"/>
    <property type="match status" value="1"/>
</dbReference>
<evidence type="ECO:0000259" key="7">
    <source>
        <dbReference type="Pfam" id="PF19290"/>
    </source>
</evidence>
<evidence type="ECO:0000259" key="6">
    <source>
        <dbReference type="Pfam" id="PF19289"/>
    </source>
</evidence>
<evidence type="ECO:0000256" key="1">
    <source>
        <dbReference type="ARBA" id="ARBA00005836"/>
    </source>
</evidence>
<dbReference type="PANTHER" id="PTHR30624">
    <property type="entry name" value="UNCHARACTERIZED PROTEIN TLDD AND PMBA"/>
    <property type="match status" value="1"/>
</dbReference>
<accession>A0A7W5JXV0</accession>
<evidence type="ECO:0000256" key="3">
    <source>
        <dbReference type="ARBA" id="ARBA00022801"/>
    </source>
</evidence>
<gene>
    <name evidence="8" type="ORF">FHX39_003065</name>
</gene>
<proteinExistence type="inferred from homology"/>
<dbReference type="GO" id="GO:0005829">
    <property type="term" value="C:cytosol"/>
    <property type="evidence" value="ECO:0007669"/>
    <property type="project" value="TreeGrafter"/>
</dbReference>
<dbReference type="InterPro" id="IPR036059">
    <property type="entry name" value="TldD/PmbA_sf"/>
</dbReference>
<dbReference type="Proteomes" id="UP000565572">
    <property type="component" value="Unassembled WGS sequence"/>
</dbReference>
<keyword evidence="3" id="KW-0378">Hydrolase</keyword>